<dbReference type="Proteomes" id="UP000237347">
    <property type="component" value="Unassembled WGS sequence"/>
</dbReference>
<gene>
    <name evidence="1" type="ORF">CFP56_041970</name>
</gene>
<name>A0AAW0LJ95_QUESU</name>
<evidence type="ECO:0000313" key="1">
    <source>
        <dbReference type="EMBL" id="KAK7851400.1"/>
    </source>
</evidence>
<dbReference type="AlphaFoldDB" id="A0AAW0LJ95"/>
<accession>A0AAW0LJ95</accession>
<protein>
    <submittedName>
        <fullName evidence="1">Uncharacterized protein</fullName>
    </submittedName>
</protein>
<comment type="caution">
    <text evidence="1">The sequence shown here is derived from an EMBL/GenBank/DDBJ whole genome shotgun (WGS) entry which is preliminary data.</text>
</comment>
<organism evidence="1 2">
    <name type="scientific">Quercus suber</name>
    <name type="common">Cork oak</name>
    <dbReference type="NCBI Taxonomy" id="58331"/>
    <lineage>
        <taxon>Eukaryota</taxon>
        <taxon>Viridiplantae</taxon>
        <taxon>Streptophyta</taxon>
        <taxon>Embryophyta</taxon>
        <taxon>Tracheophyta</taxon>
        <taxon>Spermatophyta</taxon>
        <taxon>Magnoliopsida</taxon>
        <taxon>eudicotyledons</taxon>
        <taxon>Gunneridae</taxon>
        <taxon>Pentapetalae</taxon>
        <taxon>rosids</taxon>
        <taxon>fabids</taxon>
        <taxon>Fagales</taxon>
        <taxon>Fagaceae</taxon>
        <taxon>Quercus</taxon>
    </lineage>
</organism>
<proteinExistence type="predicted"/>
<dbReference type="EMBL" id="PKMF04000087">
    <property type="protein sequence ID" value="KAK7851400.1"/>
    <property type="molecule type" value="Genomic_DNA"/>
</dbReference>
<keyword evidence="2" id="KW-1185">Reference proteome</keyword>
<sequence>KEWKNQFKFTSIHPKATHHWQPSPAWHTPALWPRNVLLLQPRTNPCGVICRYGKRNDDNT</sequence>
<reference evidence="1 2" key="1">
    <citation type="journal article" date="2018" name="Sci. Data">
        <title>The draft genome sequence of cork oak.</title>
        <authorList>
            <person name="Ramos A.M."/>
            <person name="Usie A."/>
            <person name="Barbosa P."/>
            <person name="Barros P.M."/>
            <person name="Capote T."/>
            <person name="Chaves I."/>
            <person name="Simoes F."/>
            <person name="Abreu I."/>
            <person name="Carrasquinho I."/>
            <person name="Faro C."/>
            <person name="Guimaraes J.B."/>
            <person name="Mendonca D."/>
            <person name="Nobrega F."/>
            <person name="Rodrigues L."/>
            <person name="Saibo N.J.M."/>
            <person name="Varela M.C."/>
            <person name="Egas C."/>
            <person name="Matos J."/>
            <person name="Miguel C.M."/>
            <person name="Oliveira M.M."/>
            <person name="Ricardo C.P."/>
            <person name="Goncalves S."/>
        </authorList>
    </citation>
    <scope>NUCLEOTIDE SEQUENCE [LARGE SCALE GENOMIC DNA]</scope>
    <source>
        <strain evidence="2">cv. HL8</strain>
    </source>
</reference>
<evidence type="ECO:0000313" key="2">
    <source>
        <dbReference type="Proteomes" id="UP000237347"/>
    </source>
</evidence>
<feature type="non-terminal residue" evidence="1">
    <location>
        <position position="1"/>
    </location>
</feature>